<keyword evidence="5" id="KW-0539">Nucleus</keyword>
<proteinExistence type="predicted"/>
<evidence type="ECO:0000313" key="10">
    <source>
        <dbReference type="WBParaSite" id="TASK_0000653201-mRNA-1"/>
    </source>
</evidence>
<dbReference type="InterPro" id="IPR007052">
    <property type="entry name" value="CS_dom"/>
</dbReference>
<dbReference type="SUPFAM" id="SSF49764">
    <property type="entry name" value="HSP20-like chaperones"/>
    <property type="match status" value="1"/>
</dbReference>
<evidence type="ECO:0000259" key="7">
    <source>
        <dbReference type="PROSITE" id="PS51203"/>
    </source>
</evidence>
<dbReference type="PANTHER" id="PTHR21664">
    <property type="entry name" value="CHRONIC MYELOGENOUS LEUKEMIA TUMOR ANTIGEN 66"/>
    <property type="match status" value="1"/>
</dbReference>
<evidence type="ECO:0000256" key="4">
    <source>
        <dbReference type="ARBA" id="ARBA00022490"/>
    </source>
</evidence>
<evidence type="ECO:0000313" key="8">
    <source>
        <dbReference type="EMBL" id="VDK36892.1"/>
    </source>
</evidence>
<evidence type="ECO:0000256" key="6">
    <source>
        <dbReference type="SAM" id="MobiDB-lite"/>
    </source>
</evidence>
<dbReference type="CDD" id="cd06463">
    <property type="entry name" value="p23_like"/>
    <property type="match status" value="1"/>
</dbReference>
<dbReference type="PANTHER" id="PTHR21664:SF1">
    <property type="entry name" value="NUDC DOMAIN-CONTAINING PROTEIN 1"/>
    <property type="match status" value="1"/>
</dbReference>
<protein>
    <recommendedName>
        <fullName evidence="3">NudC domain-containing protein 1</fullName>
    </recommendedName>
</protein>
<comment type="subcellular location">
    <subcellularLocation>
        <location evidence="2">Cytoplasm</location>
    </subcellularLocation>
    <subcellularLocation>
        <location evidence="1">Nucleus</location>
    </subcellularLocation>
</comment>
<name>A0A0R3W865_TAEAS</name>
<keyword evidence="4" id="KW-0963">Cytoplasm</keyword>
<evidence type="ECO:0000256" key="2">
    <source>
        <dbReference type="ARBA" id="ARBA00004496"/>
    </source>
</evidence>
<evidence type="ECO:0000256" key="5">
    <source>
        <dbReference type="ARBA" id="ARBA00023242"/>
    </source>
</evidence>
<evidence type="ECO:0000256" key="1">
    <source>
        <dbReference type="ARBA" id="ARBA00004123"/>
    </source>
</evidence>
<dbReference type="GO" id="GO:0005634">
    <property type="term" value="C:nucleus"/>
    <property type="evidence" value="ECO:0007669"/>
    <property type="project" value="UniProtKB-SubCell"/>
</dbReference>
<reference evidence="10" key="1">
    <citation type="submission" date="2017-02" db="UniProtKB">
        <authorList>
            <consortium name="WormBaseParasite"/>
        </authorList>
    </citation>
    <scope>IDENTIFICATION</scope>
</reference>
<dbReference type="STRING" id="60517.A0A0R3W865"/>
<evidence type="ECO:0000313" key="9">
    <source>
        <dbReference type="Proteomes" id="UP000282613"/>
    </source>
</evidence>
<dbReference type="InterPro" id="IPR037895">
    <property type="entry name" value="NUDCD1"/>
</dbReference>
<dbReference type="AlphaFoldDB" id="A0A0R3W865"/>
<gene>
    <name evidence="8" type="ORF">TASK_LOCUS6533</name>
</gene>
<feature type="region of interest" description="Disordered" evidence="6">
    <location>
        <begin position="248"/>
        <end position="267"/>
    </location>
</feature>
<sequence length="637" mass="70584">MNVSILPNRNLLDPKFQSYKLSNESATIITTFENEGIDLKSLPIDDFSRLNMHLSSLHNCLFQDPFSPNHLYYVTSTWKVKGLIIPARREAFTSGQTVFSIPQRSLTESTPTYNTSLVLLSDYALLSNGSDGIYLLDTGDRSSEVLPHWKMVFEHQADLASRSGYLVDATQVQTADGSVRIEYVLLSVSRAGEEKSKVHIDWFTISQNLNEWSMSRHRRLCCSTFPDYIVLEGDASSLTVRSAQPPIPILDTSNPDIRPPPKTNSTGEAVDVEVNVSDACFTWTQSLPSMPEGDSTLLNILIKLSDKHHISDPKTAVNVACKPCVLGDGHGANLVFHRLEVGVHTEEGDFQLCDARLFAPVRDSGTMWTYDRETNSIDVTIVKEEAGTWPRLFADLDEDRRLGVRYDEGSLPAAATDAPGEMMQSCFNVEQLEDVDMVNEEDEDDGVMQRIDGESLKVSLRAEMVGHQMLYIAPTCVGSDGLSSPSHLLCTRYDVDGLLWAPQPHDTKHPWAHVATLQAFGYVLASKQNRRFIASPPLNLTDAPITVPFVAVADITRHLYVYWQPTKNSLTELRHRKSDDDSRPGSGVVHVAWQQVIALPDTEKIIGFAAVAGRPYAACVAATLGALYLVCLDEGEE</sequence>
<evidence type="ECO:0000256" key="3">
    <source>
        <dbReference type="ARBA" id="ARBA00018915"/>
    </source>
</evidence>
<organism evidence="10">
    <name type="scientific">Taenia asiatica</name>
    <name type="common">Asian tapeworm</name>
    <dbReference type="NCBI Taxonomy" id="60517"/>
    <lineage>
        <taxon>Eukaryota</taxon>
        <taxon>Metazoa</taxon>
        <taxon>Spiralia</taxon>
        <taxon>Lophotrochozoa</taxon>
        <taxon>Platyhelminthes</taxon>
        <taxon>Cestoda</taxon>
        <taxon>Eucestoda</taxon>
        <taxon>Cyclophyllidea</taxon>
        <taxon>Taeniidae</taxon>
        <taxon>Taenia</taxon>
    </lineage>
</organism>
<dbReference type="GO" id="GO:0005737">
    <property type="term" value="C:cytoplasm"/>
    <property type="evidence" value="ECO:0007669"/>
    <property type="project" value="UniProtKB-SubCell"/>
</dbReference>
<dbReference type="PROSITE" id="PS51203">
    <property type="entry name" value="CS"/>
    <property type="match status" value="1"/>
</dbReference>
<dbReference type="WBParaSite" id="TASK_0000653201-mRNA-1">
    <property type="protein sequence ID" value="TASK_0000653201-mRNA-1"/>
    <property type="gene ID" value="TASK_0000653201"/>
</dbReference>
<keyword evidence="9" id="KW-1185">Reference proteome</keyword>
<feature type="domain" description="CS" evidence="7">
    <location>
        <begin position="276"/>
        <end position="393"/>
    </location>
</feature>
<dbReference type="Proteomes" id="UP000282613">
    <property type="component" value="Unassembled WGS sequence"/>
</dbReference>
<reference evidence="8 9" key="2">
    <citation type="submission" date="2018-11" db="EMBL/GenBank/DDBJ databases">
        <authorList>
            <consortium name="Pathogen Informatics"/>
        </authorList>
    </citation>
    <scope>NUCLEOTIDE SEQUENCE [LARGE SCALE GENOMIC DNA]</scope>
</reference>
<dbReference type="InterPro" id="IPR008978">
    <property type="entry name" value="HSP20-like_chaperone"/>
</dbReference>
<accession>A0A0R3W865</accession>
<dbReference type="EMBL" id="UYRS01018510">
    <property type="protein sequence ID" value="VDK36892.1"/>
    <property type="molecule type" value="Genomic_DNA"/>
</dbReference>
<dbReference type="OrthoDB" id="428655at2759"/>